<feature type="region of interest" description="Disordered" evidence="1">
    <location>
        <begin position="1"/>
        <end position="24"/>
    </location>
</feature>
<feature type="region of interest" description="Disordered" evidence="1">
    <location>
        <begin position="390"/>
        <end position="493"/>
    </location>
</feature>
<feature type="region of interest" description="Disordered" evidence="1">
    <location>
        <begin position="512"/>
        <end position="558"/>
    </location>
</feature>
<evidence type="ECO:0000313" key="3">
    <source>
        <dbReference type="EMBL" id="PNF17086.1"/>
    </source>
</evidence>
<dbReference type="EMBL" id="NEVH01024428">
    <property type="protein sequence ID" value="PNF17086.1"/>
    <property type="molecule type" value="Genomic_DNA"/>
</dbReference>
<feature type="compositionally biased region" description="Basic and acidic residues" evidence="1">
    <location>
        <begin position="431"/>
        <end position="444"/>
    </location>
</feature>
<feature type="compositionally biased region" description="Polar residues" evidence="1">
    <location>
        <begin position="1"/>
        <end position="10"/>
    </location>
</feature>
<dbReference type="Proteomes" id="UP000235965">
    <property type="component" value="Unassembled WGS sequence"/>
</dbReference>
<dbReference type="InterPro" id="IPR031813">
    <property type="entry name" value="DUF4745"/>
</dbReference>
<protein>
    <recommendedName>
        <fullName evidence="2">DUF4745 domain-containing protein</fullName>
    </recommendedName>
</protein>
<dbReference type="Pfam" id="PF15923">
    <property type="entry name" value="DUF4745"/>
    <property type="match status" value="1"/>
</dbReference>
<feature type="compositionally biased region" description="Polar residues" evidence="1">
    <location>
        <begin position="517"/>
        <end position="528"/>
    </location>
</feature>
<feature type="domain" description="DUF4745" evidence="2">
    <location>
        <begin position="68"/>
        <end position="198"/>
    </location>
</feature>
<evidence type="ECO:0000259" key="2">
    <source>
        <dbReference type="Pfam" id="PF15923"/>
    </source>
</evidence>
<organism evidence="3 4">
    <name type="scientific">Cryptotermes secundus</name>
    <dbReference type="NCBI Taxonomy" id="105785"/>
    <lineage>
        <taxon>Eukaryota</taxon>
        <taxon>Metazoa</taxon>
        <taxon>Ecdysozoa</taxon>
        <taxon>Arthropoda</taxon>
        <taxon>Hexapoda</taxon>
        <taxon>Insecta</taxon>
        <taxon>Pterygota</taxon>
        <taxon>Neoptera</taxon>
        <taxon>Polyneoptera</taxon>
        <taxon>Dictyoptera</taxon>
        <taxon>Blattodea</taxon>
        <taxon>Blattoidea</taxon>
        <taxon>Termitoidae</taxon>
        <taxon>Kalotermitidae</taxon>
        <taxon>Cryptotermitinae</taxon>
        <taxon>Cryptotermes</taxon>
    </lineage>
</organism>
<dbReference type="InParanoid" id="A0A2J7PL73"/>
<feature type="region of interest" description="Disordered" evidence="1">
    <location>
        <begin position="305"/>
        <end position="337"/>
    </location>
</feature>
<name>A0A2J7PL73_9NEOP</name>
<feature type="compositionally biased region" description="Low complexity" evidence="1">
    <location>
        <begin position="461"/>
        <end position="488"/>
    </location>
</feature>
<dbReference type="STRING" id="105785.A0A2J7PL73"/>
<comment type="caution">
    <text evidence="3">The sequence shown here is derived from an EMBL/GenBank/DDBJ whole genome shotgun (WGS) entry which is preliminary data.</text>
</comment>
<evidence type="ECO:0000256" key="1">
    <source>
        <dbReference type="SAM" id="MobiDB-lite"/>
    </source>
</evidence>
<keyword evidence="4" id="KW-1185">Reference proteome</keyword>
<reference evidence="3 4" key="1">
    <citation type="submission" date="2017-12" db="EMBL/GenBank/DDBJ databases">
        <title>Hemimetabolous genomes reveal molecular basis of termite eusociality.</title>
        <authorList>
            <person name="Harrison M.C."/>
            <person name="Jongepier E."/>
            <person name="Robertson H.M."/>
            <person name="Arning N."/>
            <person name="Bitard-Feildel T."/>
            <person name="Chao H."/>
            <person name="Childers C.P."/>
            <person name="Dinh H."/>
            <person name="Doddapaneni H."/>
            <person name="Dugan S."/>
            <person name="Gowin J."/>
            <person name="Greiner C."/>
            <person name="Han Y."/>
            <person name="Hu H."/>
            <person name="Hughes D.S.T."/>
            <person name="Huylmans A.-K."/>
            <person name="Kemena C."/>
            <person name="Kremer L.P.M."/>
            <person name="Lee S.L."/>
            <person name="Lopez-Ezquerra A."/>
            <person name="Mallet L."/>
            <person name="Monroy-Kuhn J.M."/>
            <person name="Moser A."/>
            <person name="Murali S.C."/>
            <person name="Muzny D.M."/>
            <person name="Otani S."/>
            <person name="Piulachs M.-D."/>
            <person name="Poelchau M."/>
            <person name="Qu J."/>
            <person name="Schaub F."/>
            <person name="Wada-Katsumata A."/>
            <person name="Worley K.C."/>
            <person name="Xie Q."/>
            <person name="Ylla G."/>
            <person name="Poulsen M."/>
            <person name="Gibbs R.A."/>
            <person name="Schal C."/>
            <person name="Richards S."/>
            <person name="Belles X."/>
            <person name="Korb J."/>
            <person name="Bornberg-Bauer E."/>
        </authorList>
    </citation>
    <scope>NUCLEOTIDE SEQUENCE [LARGE SCALE GENOMIC DNA]</scope>
    <source>
        <tissue evidence="3">Whole body</tissue>
    </source>
</reference>
<dbReference type="EMBL" id="NEVH01024428">
    <property type="protein sequence ID" value="PNF17087.1"/>
    <property type="molecule type" value="Genomic_DNA"/>
</dbReference>
<feature type="compositionally biased region" description="Polar residues" evidence="1">
    <location>
        <begin position="320"/>
        <end position="337"/>
    </location>
</feature>
<dbReference type="AlphaFoldDB" id="A0A2J7PL73"/>
<sequence length="558" mass="60104">MANMKQNLTCSRSKPPPARSSSYSLGRVRGQMNVDHPSSAILHTMQAPESHVVTGDKTGSAASGFGDKASGITSVIASPKEISECLSGWVTYLQMLTGLCGAGSRLSHCLGTLVQDTSSPCHAVATQCQATWEELVKATTNASTIVKAQVIPSLQEVNAACDIDADSQKMHEHNQEVICGSLMTFINLHYQFCIACCDFLGAMANCNCCQLNEAASTRHNSECIVGIIQQCFAQLYTPTPPPPLPGTHRSVRSPLHFPFWSLQGPQRRWSEAAAGDVTGETNNGTMRRWSMPWESSRLAEHHNAWHGRLNPPSKLAVPSAGSQDRSRSTTPDSVWHSSLASQEELQEVIQLLSCRPGVGHSTQLYHPSQHLPGVTLTSCPYDGPSPDCGGWSENVQSDERGGSYGPSWRGSSSPQPLTAQQHFHRASWHAPDTHTHMWGEHEGHATGGERSFDLYPPALDTGTLASRKSSSSTDSSSSHSLHSRSTTGSEGGAEVRAHLYSMWSGSDLSFMKLPESSEPNDTIQVTDITTTSSSTSSGDVPQKLSQSDAAHTYYSSSK</sequence>
<feature type="compositionally biased region" description="Polar residues" evidence="1">
    <location>
        <begin position="409"/>
        <end position="421"/>
    </location>
</feature>
<accession>A0A2J7PL73</accession>
<feature type="compositionally biased region" description="Polar residues" evidence="1">
    <location>
        <begin position="543"/>
        <end position="558"/>
    </location>
</feature>
<evidence type="ECO:0000313" key="4">
    <source>
        <dbReference type="Proteomes" id="UP000235965"/>
    </source>
</evidence>
<dbReference type="OrthoDB" id="8183351at2759"/>
<gene>
    <name evidence="3" type="ORF">B7P43_G16096</name>
</gene>
<proteinExistence type="predicted"/>